<protein>
    <submittedName>
        <fullName evidence="1">Uncharacterized protein</fullName>
    </submittedName>
</protein>
<name>A0A9J5W0J8_SOLCO</name>
<sequence length="161" mass="17526">MLIPQIPSLLLLREEVHDPWAFYLHAALLRQAFAHCGKFPTAPPVGAGPCLSPSVADHPLGPATIIALPFPAVVPSQGQGSTALLTRPRLETPFPVFPVRLACVKHAPAFIRARIELSMRFIVALLIASLFVDKADSELSFIPRHNLYPCASYSPEFAPEI</sequence>
<proteinExistence type="predicted"/>
<dbReference type="PANTHER" id="PTHR38146:SF9">
    <property type="entry name" value="UNKNOW PROTEIN"/>
    <property type="match status" value="1"/>
</dbReference>
<accession>A0A9J5W0J8</accession>
<keyword evidence="2" id="KW-1185">Reference proteome</keyword>
<dbReference type="Proteomes" id="UP000824120">
    <property type="component" value="Unassembled WGS sequence"/>
</dbReference>
<dbReference type="EMBL" id="JACXVP010000018">
    <property type="protein sequence ID" value="KAG5569005.1"/>
    <property type="molecule type" value="Genomic_DNA"/>
</dbReference>
<organism evidence="1 2">
    <name type="scientific">Solanum commersonii</name>
    <name type="common">Commerson's wild potato</name>
    <name type="synonym">Commerson's nightshade</name>
    <dbReference type="NCBI Taxonomy" id="4109"/>
    <lineage>
        <taxon>Eukaryota</taxon>
        <taxon>Viridiplantae</taxon>
        <taxon>Streptophyta</taxon>
        <taxon>Embryophyta</taxon>
        <taxon>Tracheophyta</taxon>
        <taxon>Spermatophyta</taxon>
        <taxon>Magnoliopsida</taxon>
        <taxon>eudicotyledons</taxon>
        <taxon>Gunneridae</taxon>
        <taxon>Pentapetalae</taxon>
        <taxon>asterids</taxon>
        <taxon>lamiids</taxon>
        <taxon>Solanales</taxon>
        <taxon>Solanaceae</taxon>
        <taxon>Solanoideae</taxon>
        <taxon>Solaneae</taxon>
        <taxon>Solanum</taxon>
    </lineage>
</organism>
<reference evidence="1" key="1">
    <citation type="submission" date="2020-09" db="EMBL/GenBank/DDBJ databases">
        <title>De no assembly of potato wild relative species, Solanum commersonii.</title>
        <authorList>
            <person name="Cho K."/>
        </authorList>
    </citation>
    <scope>NUCLEOTIDE SEQUENCE</scope>
    <source>
        <strain evidence="1">LZ3.2</strain>
        <tissue evidence="1">Leaf</tissue>
    </source>
</reference>
<dbReference type="OrthoDB" id="1721053at2759"/>
<dbReference type="PANTHER" id="PTHR38146">
    <property type="entry name" value="30S RIBOSOMAL PROTEIN S12, CHLOROPLASTIC"/>
    <property type="match status" value="1"/>
</dbReference>
<evidence type="ECO:0000313" key="1">
    <source>
        <dbReference type="EMBL" id="KAG5569005.1"/>
    </source>
</evidence>
<gene>
    <name evidence="1" type="ORF">H5410_063965</name>
</gene>
<comment type="caution">
    <text evidence="1">The sequence shown here is derived from an EMBL/GenBank/DDBJ whole genome shotgun (WGS) entry which is preliminary data.</text>
</comment>
<evidence type="ECO:0000313" key="2">
    <source>
        <dbReference type="Proteomes" id="UP000824120"/>
    </source>
</evidence>
<dbReference type="AlphaFoldDB" id="A0A9J5W0J8"/>